<evidence type="ECO:0000313" key="2">
    <source>
        <dbReference type="EMBL" id="KAF1974464.1"/>
    </source>
</evidence>
<accession>A0A6A5VBD2</accession>
<name>A0A6A5VBD2_9PLEO</name>
<organism evidence="2 3">
    <name type="scientific">Bimuria novae-zelandiae CBS 107.79</name>
    <dbReference type="NCBI Taxonomy" id="1447943"/>
    <lineage>
        <taxon>Eukaryota</taxon>
        <taxon>Fungi</taxon>
        <taxon>Dikarya</taxon>
        <taxon>Ascomycota</taxon>
        <taxon>Pezizomycotina</taxon>
        <taxon>Dothideomycetes</taxon>
        <taxon>Pleosporomycetidae</taxon>
        <taxon>Pleosporales</taxon>
        <taxon>Massarineae</taxon>
        <taxon>Didymosphaeriaceae</taxon>
        <taxon>Bimuria</taxon>
    </lineage>
</organism>
<proteinExistence type="predicted"/>
<keyword evidence="1" id="KW-0812">Transmembrane</keyword>
<evidence type="ECO:0000256" key="1">
    <source>
        <dbReference type="SAM" id="Phobius"/>
    </source>
</evidence>
<keyword evidence="3" id="KW-1185">Reference proteome</keyword>
<keyword evidence="1" id="KW-1133">Transmembrane helix</keyword>
<gene>
    <name evidence="2" type="ORF">BU23DRAFT_635964</name>
</gene>
<sequence length="170" mass="18295">MSSTISALNKFLKWEAQRISQNPFKSFTTVFASGTFVATAIYTTSLSHAPLVYDPPSVSFSIAQMLYLVPPGVTVILYALEVNATKAVGLLGGPGRLALAIIMFLGWLLTTVLWGRCHFSADKEPKVCYQHSLEKSSYGFVEGVSEPLGHVVFALGVVMIVHLGGASDLI</sequence>
<feature type="transmembrane region" description="Helical" evidence="1">
    <location>
        <begin position="65"/>
        <end position="85"/>
    </location>
</feature>
<reference evidence="2" key="1">
    <citation type="journal article" date="2020" name="Stud. Mycol.">
        <title>101 Dothideomycetes genomes: a test case for predicting lifestyles and emergence of pathogens.</title>
        <authorList>
            <person name="Haridas S."/>
            <person name="Albert R."/>
            <person name="Binder M."/>
            <person name="Bloem J."/>
            <person name="Labutti K."/>
            <person name="Salamov A."/>
            <person name="Andreopoulos B."/>
            <person name="Baker S."/>
            <person name="Barry K."/>
            <person name="Bills G."/>
            <person name="Bluhm B."/>
            <person name="Cannon C."/>
            <person name="Castanera R."/>
            <person name="Culley D."/>
            <person name="Daum C."/>
            <person name="Ezra D."/>
            <person name="Gonzalez J."/>
            <person name="Henrissat B."/>
            <person name="Kuo A."/>
            <person name="Liang C."/>
            <person name="Lipzen A."/>
            <person name="Lutzoni F."/>
            <person name="Magnuson J."/>
            <person name="Mondo S."/>
            <person name="Nolan M."/>
            <person name="Ohm R."/>
            <person name="Pangilinan J."/>
            <person name="Park H.-J."/>
            <person name="Ramirez L."/>
            <person name="Alfaro M."/>
            <person name="Sun H."/>
            <person name="Tritt A."/>
            <person name="Yoshinaga Y."/>
            <person name="Zwiers L.-H."/>
            <person name="Turgeon B."/>
            <person name="Goodwin S."/>
            <person name="Spatafora J."/>
            <person name="Crous P."/>
            <person name="Grigoriev I."/>
        </authorList>
    </citation>
    <scope>NUCLEOTIDE SEQUENCE</scope>
    <source>
        <strain evidence="2">CBS 107.79</strain>
    </source>
</reference>
<protein>
    <submittedName>
        <fullName evidence="2">Uncharacterized protein</fullName>
    </submittedName>
</protein>
<dbReference type="EMBL" id="ML976674">
    <property type="protein sequence ID" value="KAF1974464.1"/>
    <property type="molecule type" value="Genomic_DNA"/>
</dbReference>
<keyword evidence="1" id="KW-0472">Membrane</keyword>
<feature type="transmembrane region" description="Helical" evidence="1">
    <location>
        <begin position="148"/>
        <end position="166"/>
    </location>
</feature>
<feature type="transmembrane region" description="Helical" evidence="1">
    <location>
        <begin position="97"/>
        <end position="115"/>
    </location>
</feature>
<dbReference type="AlphaFoldDB" id="A0A6A5VBD2"/>
<feature type="transmembrane region" description="Helical" evidence="1">
    <location>
        <begin position="27"/>
        <end position="45"/>
    </location>
</feature>
<evidence type="ECO:0000313" key="3">
    <source>
        <dbReference type="Proteomes" id="UP000800036"/>
    </source>
</evidence>
<dbReference type="Proteomes" id="UP000800036">
    <property type="component" value="Unassembled WGS sequence"/>
</dbReference>